<comment type="caution">
    <text evidence="3">The sequence shown here is derived from an EMBL/GenBank/DDBJ whole genome shotgun (WGS) entry which is preliminary data.</text>
</comment>
<organism evidence="3 4">
    <name type="scientific">Venturia inaequalis</name>
    <name type="common">Apple scab fungus</name>
    <dbReference type="NCBI Taxonomy" id="5025"/>
    <lineage>
        <taxon>Eukaryota</taxon>
        <taxon>Fungi</taxon>
        <taxon>Dikarya</taxon>
        <taxon>Ascomycota</taxon>
        <taxon>Pezizomycotina</taxon>
        <taxon>Dothideomycetes</taxon>
        <taxon>Pleosporomycetidae</taxon>
        <taxon>Venturiales</taxon>
        <taxon>Venturiaceae</taxon>
        <taxon>Venturia</taxon>
    </lineage>
</organism>
<evidence type="ECO:0000256" key="2">
    <source>
        <dbReference type="SAM" id="SignalP"/>
    </source>
</evidence>
<gene>
    <name evidence="3" type="ORF">BLS_010136</name>
</gene>
<dbReference type="Proteomes" id="UP000433883">
    <property type="component" value="Unassembled WGS sequence"/>
</dbReference>
<reference evidence="3 4" key="1">
    <citation type="submission" date="2019-11" db="EMBL/GenBank/DDBJ databases">
        <title>Venturia inaequalis Genome Resource.</title>
        <authorList>
            <person name="Lichtner F.J."/>
        </authorList>
    </citation>
    <scope>NUCLEOTIDE SEQUENCE [LARGE SCALE GENOMIC DNA]</scope>
    <source>
        <strain evidence="3">Bline_iso_100314</strain>
    </source>
</reference>
<evidence type="ECO:0000256" key="1">
    <source>
        <dbReference type="SAM" id="MobiDB-lite"/>
    </source>
</evidence>
<evidence type="ECO:0000313" key="3">
    <source>
        <dbReference type="EMBL" id="KAE9962679.1"/>
    </source>
</evidence>
<feature type="chain" id="PRO_5034695257" evidence="2">
    <location>
        <begin position="21"/>
        <end position="160"/>
    </location>
</feature>
<feature type="region of interest" description="Disordered" evidence="1">
    <location>
        <begin position="97"/>
        <end position="126"/>
    </location>
</feature>
<keyword evidence="2" id="KW-0732">Signal</keyword>
<feature type="region of interest" description="Disordered" evidence="1">
    <location>
        <begin position="138"/>
        <end position="160"/>
    </location>
</feature>
<dbReference type="AlphaFoldDB" id="A0A8H3YJH2"/>
<proteinExistence type="predicted"/>
<dbReference type="EMBL" id="WNWQ01000988">
    <property type="protein sequence ID" value="KAE9962679.1"/>
    <property type="molecule type" value="Genomic_DNA"/>
</dbReference>
<name>A0A8H3YJH2_VENIN</name>
<sequence>MLFSKTLFVAVAGLSAMAFAAPVENSAAHEPTDPLKQLNALAKDPCNGNPNHAFLHIDRACDKARHKKGKGGRILAIDPVDAVETVDAVDAVDSAMDADFDPADPTQQLSTSAKGKKKKDPCAGAKDKAACEKLFKQSKSKKKGGRVLAVDDADSVDEEF</sequence>
<accession>A0A8H3YJH2</accession>
<evidence type="ECO:0000313" key="4">
    <source>
        <dbReference type="Proteomes" id="UP000433883"/>
    </source>
</evidence>
<feature type="signal peptide" evidence="2">
    <location>
        <begin position="1"/>
        <end position="20"/>
    </location>
</feature>
<protein>
    <submittedName>
        <fullName evidence="3">Uncharacterized protein</fullName>
    </submittedName>
</protein>
<feature type="compositionally biased region" description="Acidic residues" evidence="1">
    <location>
        <begin position="151"/>
        <end position="160"/>
    </location>
</feature>